<evidence type="ECO:0000256" key="1">
    <source>
        <dbReference type="SAM" id="MobiDB-lite"/>
    </source>
</evidence>
<feature type="compositionally biased region" description="Low complexity" evidence="1">
    <location>
        <begin position="69"/>
        <end position="80"/>
    </location>
</feature>
<proteinExistence type="predicted"/>
<evidence type="ECO:0000313" key="2">
    <source>
        <dbReference type="EMBL" id="XDQ14456.1"/>
    </source>
</evidence>
<sequence length="104" mass="10807">MQSGATGAHEATALRDVRTAVDSAREVKPVEQHIHSFLESLPFGWPAAIMCLHADQVKSLLRGGCGNHPRAASRAAPATSCRVPTGQASASPSAPACCCRTARS</sequence>
<gene>
    <name evidence="2" type="ORF">AB5J55_34860</name>
</gene>
<dbReference type="RefSeq" id="WP_369274420.1">
    <property type="nucleotide sequence ID" value="NZ_CP163432.1"/>
</dbReference>
<name>A0AB39N992_9ACTN</name>
<feature type="region of interest" description="Disordered" evidence="1">
    <location>
        <begin position="67"/>
        <end position="94"/>
    </location>
</feature>
<organism evidence="2">
    <name type="scientific">Streptomyces sp. R11</name>
    <dbReference type="NCBI Taxonomy" id="3238625"/>
    <lineage>
        <taxon>Bacteria</taxon>
        <taxon>Bacillati</taxon>
        <taxon>Actinomycetota</taxon>
        <taxon>Actinomycetes</taxon>
        <taxon>Kitasatosporales</taxon>
        <taxon>Streptomycetaceae</taxon>
        <taxon>Streptomyces</taxon>
    </lineage>
</organism>
<dbReference type="EMBL" id="CP163432">
    <property type="protein sequence ID" value="XDQ14456.1"/>
    <property type="molecule type" value="Genomic_DNA"/>
</dbReference>
<protein>
    <submittedName>
        <fullName evidence="2">Uncharacterized protein</fullName>
    </submittedName>
</protein>
<accession>A0AB39N992</accession>
<reference evidence="2" key="1">
    <citation type="submission" date="2024-07" db="EMBL/GenBank/DDBJ databases">
        <authorList>
            <person name="Yu S.T."/>
        </authorList>
    </citation>
    <scope>NUCLEOTIDE SEQUENCE</scope>
    <source>
        <strain evidence="2">R11</strain>
    </source>
</reference>
<dbReference type="AlphaFoldDB" id="A0AB39N992"/>